<gene>
    <name evidence="1" type="ordered locus">Desmu_1125</name>
</gene>
<dbReference type="AlphaFoldDB" id="E8RAC1"/>
<name>E8RAC1_DESM0</name>
<dbReference type="RefSeq" id="WP_013562649.1">
    <property type="nucleotide sequence ID" value="NC_014961.1"/>
</dbReference>
<proteinExistence type="predicted"/>
<evidence type="ECO:0000313" key="2">
    <source>
        <dbReference type="Proteomes" id="UP000001068"/>
    </source>
</evidence>
<keyword evidence="2" id="KW-1185">Reference proteome</keyword>
<reference evidence="2" key="1">
    <citation type="submission" date="2010-11" db="EMBL/GenBank/DDBJ databases">
        <title>The complete genome of Desulfurococcus mucosus DSM 2162.</title>
        <authorList>
            <consortium name="US DOE Joint Genome Institute (JGI-PGF)"/>
            <person name="Lucas S."/>
            <person name="Copeland A."/>
            <person name="Lapidus A."/>
            <person name="Bruce D."/>
            <person name="Goodwin L."/>
            <person name="Pitluck S."/>
            <person name="Kyrpides N."/>
            <person name="Mavromatis K."/>
            <person name="Pagani I."/>
            <person name="Ivanova N."/>
            <person name="Ovchinnikova G."/>
            <person name="Chertkov O."/>
            <person name="Held B."/>
            <person name="Brettin T."/>
            <person name="Detter J.C."/>
            <person name="Tapia R."/>
            <person name="Han C."/>
            <person name="Land M."/>
            <person name="Hauser L."/>
            <person name="Markowitz V."/>
            <person name="Cheng J.-F."/>
            <person name="Hugenholtz P."/>
            <person name="Woyke T."/>
            <person name="Wu D."/>
            <person name="Wirth R."/>
            <person name="Bilek Y."/>
            <person name="Hader T."/>
            <person name="Klenk H.-P."/>
            <person name="Eisen J.A."/>
        </authorList>
    </citation>
    <scope>NUCLEOTIDE SEQUENCE [LARGE SCALE GENOMIC DNA]</scope>
    <source>
        <strain evidence="2">ATCC 35584 / DSM 2162 / JCM 9187 / O7/1</strain>
    </source>
</reference>
<protein>
    <submittedName>
        <fullName evidence="1">Uncharacterized protein</fullName>
    </submittedName>
</protein>
<sequence precursor="true">MTGSRTLITIAAAIAVALASFTAGYYGSPSRTYTVAESTTLTTTVTTTVTQTPPPPSAEKCELAVERAIYDNLVSDTMFGIVVLEIRAGYNGEGNWAITTGNFVLIDRFGNAHRPICTAPFEVTCGSLTVTPGNYTRFRVAFFMGTMPSKLIYNDTAHGIYKELFVPPLIYISKILVKAEVSGNVTGVYALGSTAWRYVASGDEMNETIRIYSQASYPVKVVGIGCKEGFPVRPLTQLPVVIMPGESAEVEIAVAIPATGFYGDIHIILYVEPA</sequence>
<organism evidence="1 2">
    <name type="scientific">Desulfurococcus mucosus (strain ATCC 35584 / DSM 2162 / JCM 9187 / O7/1)</name>
    <dbReference type="NCBI Taxonomy" id="765177"/>
    <lineage>
        <taxon>Archaea</taxon>
        <taxon>Thermoproteota</taxon>
        <taxon>Thermoprotei</taxon>
        <taxon>Desulfurococcales</taxon>
        <taxon>Desulfurococcaceae</taxon>
        <taxon>Desulfurococcus</taxon>
    </lineage>
</organism>
<dbReference type="KEGG" id="dmu:Desmu_1125"/>
<dbReference type="eggNOG" id="arCOG02168">
    <property type="taxonomic scope" value="Archaea"/>
</dbReference>
<dbReference type="STRING" id="765177.Desmu_1125"/>
<dbReference type="GeneID" id="10153836"/>
<dbReference type="EMBL" id="CP002363">
    <property type="protein sequence ID" value="ADV65427.1"/>
    <property type="molecule type" value="Genomic_DNA"/>
</dbReference>
<dbReference type="Proteomes" id="UP000001068">
    <property type="component" value="Chromosome"/>
</dbReference>
<reference evidence="1 2" key="2">
    <citation type="journal article" date="2011" name="Stand. Genomic Sci.">
        <title>Complete genome sequence of Desulfurococcus mucosus type strain (O7/1).</title>
        <authorList>
            <person name="Wirth R."/>
            <person name="Chertkov O."/>
            <person name="Held B."/>
            <person name="Lapidus A."/>
            <person name="Nolan M."/>
            <person name="Lucas S."/>
            <person name="Hammon N."/>
            <person name="Deshpande S."/>
            <person name="Cheng J.F."/>
            <person name="Tapia R."/>
            <person name="Han C."/>
            <person name="Goodwin L."/>
            <person name="Pitluck S."/>
            <person name="Liolios K."/>
            <person name="Ioanna P."/>
            <person name="Ivanova N."/>
            <person name="Mavromatis K."/>
            <person name="Mikhailova N."/>
            <person name="Pati A."/>
            <person name="Chen A."/>
            <person name="Palaniappan K."/>
            <person name="Land M."/>
            <person name="Hauser L."/>
            <person name="Chang Y.J."/>
            <person name="Jeffries C.D."/>
            <person name="Bilek Y."/>
            <person name="Hader T."/>
            <person name="Rohde M."/>
            <person name="Spring S."/>
            <person name="Sikorski J."/>
            <person name="Goker M."/>
            <person name="Woyke T."/>
            <person name="Bristow J."/>
            <person name="Eisen J.A."/>
            <person name="Markowitz V."/>
            <person name="Hugenholtz P."/>
            <person name="Kyrpides N.C."/>
            <person name="Klenk H.P."/>
        </authorList>
    </citation>
    <scope>NUCLEOTIDE SEQUENCE [LARGE SCALE GENOMIC DNA]</scope>
    <source>
        <strain evidence="2">ATCC 35584 / DSM 2162 / JCM 9187 / O7/1</strain>
    </source>
</reference>
<accession>E8RAC1</accession>
<evidence type="ECO:0000313" key="1">
    <source>
        <dbReference type="EMBL" id="ADV65427.1"/>
    </source>
</evidence>
<dbReference type="HOGENOM" id="CLU_1014118_0_0_2"/>